<dbReference type="STRING" id="36849.OXPF_23810"/>
<evidence type="ECO:0000256" key="4">
    <source>
        <dbReference type="ARBA" id="ARBA00022723"/>
    </source>
</evidence>
<proteinExistence type="predicted"/>
<keyword evidence="11" id="KW-1185">Reference proteome</keyword>
<comment type="caution">
    <text evidence="10">The sequence shown here is derived from an EMBL/GenBank/DDBJ whole genome shotgun (WGS) entry which is preliminary data.</text>
</comment>
<evidence type="ECO:0000256" key="5">
    <source>
        <dbReference type="ARBA" id="ARBA00022729"/>
    </source>
</evidence>
<dbReference type="InterPro" id="IPR008947">
    <property type="entry name" value="PLipase_C/P1_nuclease_dom_sf"/>
</dbReference>
<evidence type="ECO:0000256" key="7">
    <source>
        <dbReference type="ARBA" id="ARBA00022833"/>
    </source>
</evidence>
<evidence type="ECO:0000256" key="2">
    <source>
        <dbReference type="ARBA" id="ARBA00018391"/>
    </source>
</evidence>
<evidence type="ECO:0000256" key="6">
    <source>
        <dbReference type="ARBA" id="ARBA00022801"/>
    </source>
</evidence>
<dbReference type="PROSITE" id="PS51346">
    <property type="entry name" value="PROKAR_ZN_DEPEND_PLPC_2"/>
    <property type="match status" value="1"/>
</dbReference>
<accession>A0A0P8WNT1</accession>
<dbReference type="AlphaFoldDB" id="A0A0P8WNT1"/>
<dbReference type="InterPro" id="IPR001531">
    <property type="entry name" value="Zn_PLipaseC"/>
</dbReference>
<dbReference type="Pfam" id="PF00882">
    <property type="entry name" value="Zn_dep_PLPC"/>
    <property type="match status" value="1"/>
</dbReference>
<protein>
    <recommendedName>
        <fullName evidence="2">Phospholipase C</fullName>
        <ecNumber evidence="1">3.1.4.3</ecNumber>
    </recommendedName>
    <alternativeName>
        <fullName evidence="8">Phosphatidylcholine cholinephosphohydrolase</fullName>
    </alternativeName>
</protein>
<dbReference type="CDD" id="cd11009">
    <property type="entry name" value="Zn_dep_PLPC"/>
    <property type="match status" value="1"/>
</dbReference>
<keyword evidence="5" id="KW-0732">Signal</keyword>
<dbReference type="Gene3D" id="1.10.575.10">
    <property type="entry name" value="P1 Nuclease"/>
    <property type="match status" value="1"/>
</dbReference>
<keyword evidence="3" id="KW-0964">Secreted</keyword>
<dbReference type="SMART" id="SM00770">
    <property type="entry name" value="Zn_dep_PLPC"/>
    <property type="match status" value="1"/>
</dbReference>
<dbReference type="EMBL" id="LKET01000032">
    <property type="protein sequence ID" value="KPU44213.1"/>
    <property type="molecule type" value="Genomic_DNA"/>
</dbReference>
<sequence>MQGIVERTYGRVFKSTLAAVNPVKKVVIKSECKVHKFINIQSLIILKNDGYKDAWLLFAKHIEELNSGVAWADQDLKSSNHFFNPLSQKGLYGSSNALKECIAYYEAAVVNWKKNDVRKSMFYLGAAAHLIQDLTVPQHVNIHLLKHHRKFENWIKRVYEQYDSFKCYDKGIYLDSLRDFVNENTLVAIDAHNRNKDIKNLEQRFFNITDIILCQAQRSTAGFLFMFYHHVCHKEKISDINC</sequence>
<reference evidence="10 11" key="1">
    <citation type="submission" date="2015-09" db="EMBL/GenBank/DDBJ databases">
        <title>Genome sequence of Oxobacter pfennigii DSM 3222.</title>
        <authorList>
            <person name="Poehlein A."/>
            <person name="Bengelsdorf F.R."/>
            <person name="Schiel-Bengelsdorf B."/>
            <person name="Duerre P."/>
            <person name="Daniel R."/>
        </authorList>
    </citation>
    <scope>NUCLEOTIDE SEQUENCE [LARGE SCALE GENOMIC DNA]</scope>
    <source>
        <strain evidence="10 11">DSM 3222</strain>
    </source>
</reference>
<gene>
    <name evidence="10" type="primary">plc</name>
    <name evidence="10" type="ORF">OXPF_23810</name>
</gene>
<evidence type="ECO:0000256" key="1">
    <source>
        <dbReference type="ARBA" id="ARBA00012018"/>
    </source>
</evidence>
<evidence type="ECO:0000313" key="10">
    <source>
        <dbReference type="EMBL" id="KPU44213.1"/>
    </source>
</evidence>
<organism evidence="10 11">
    <name type="scientific">Oxobacter pfennigii</name>
    <dbReference type="NCBI Taxonomy" id="36849"/>
    <lineage>
        <taxon>Bacteria</taxon>
        <taxon>Bacillati</taxon>
        <taxon>Bacillota</taxon>
        <taxon>Clostridia</taxon>
        <taxon>Eubacteriales</taxon>
        <taxon>Clostridiaceae</taxon>
        <taxon>Oxobacter</taxon>
    </lineage>
</organism>
<dbReference type="Proteomes" id="UP000050326">
    <property type="component" value="Unassembled WGS sequence"/>
</dbReference>
<dbReference type="OrthoDB" id="1677163at2"/>
<dbReference type="GO" id="GO:0034480">
    <property type="term" value="F:phosphatidylcholine phospholipase C activity"/>
    <property type="evidence" value="ECO:0007669"/>
    <property type="project" value="UniProtKB-EC"/>
</dbReference>
<keyword evidence="4" id="KW-0479">Metal-binding</keyword>
<evidence type="ECO:0000313" key="11">
    <source>
        <dbReference type="Proteomes" id="UP000050326"/>
    </source>
</evidence>
<keyword evidence="6 10" id="KW-0378">Hydrolase</keyword>
<evidence type="ECO:0000259" key="9">
    <source>
        <dbReference type="PROSITE" id="PS51346"/>
    </source>
</evidence>
<keyword evidence="7" id="KW-0862">Zinc</keyword>
<evidence type="ECO:0000256" key="8">
    <source>
        <dbReference type="ARBA" id="ARBA00031285"/>
    </source>
</evidence>
<dbReference type="SUPFAM" id="SSF48537">
    <property type="entry name" value="Phospholipase C/P1 nuclease"/>
    <property type="match status" value="1"/>
</dbReference>
<dbReference type="EC" id="3.1.4.3" evidence="1"/>
<dbReference type="InterPro" id="IPR029002">
    <property type="entry name" value="PLPC/GPLD1"/>
</dbReference>
<dbReference type="GO" id="GO:0008270">
    <property type="term" value="F:zinc ion binding"/>
    <property type="evidence" value="ECO:0007669"/>
    <property type="project" value="InterPro"/>
</dbReference>
<feature type="domain" description="Zn-dependent PLC" evidence="9">
    <location>
        <begin position="22"/>
        <end position="238"/>
    </location>
</feature>
<dbReference type="RefSeq" id="WP_054875401.1">
    <property type="nucleotide sequence ID" value="NZ_LKET01000032.1"/>
</dbReference>
<name>A0A0P8WNT1_9CLOT</name>
<evidence type="ECO:0000256" key="3">
    <source>
        <dbReference type="ARBA" id="ARBA00022525"/>
    </source>
</evidence>